<evidence type="ECO:0000313" key="2">
    <source>
        <dbReference type="Proteomes" id="UP000001876"/>
    </source>
</evidence>
<name>C1MJE3_MICPC</name>
<gene>
    <name evidence="1" type="ORF">MICPUCDRAFT_50908</name>
</gene>
<dbReference type="OrthoDB" id="10421830at2759"/>
<dbReference type="RefSeq" id="XP_003055817.1">
    <property type="nucleotide sequence ID" value="XM_003055771.1"/>
</dbReference>
<sequence>MFSVAASSASIVPHRVSVRGPAPRATRGAFHVVAGTGKGFQHQTHHKDTRQEINYEKMIPGYAEMSRPQKFRARRSVKQMINKMENDQAQKSAVRNTSDFAKKVYAAFNDCVARCEGPDCVNECKVEWGMDQ</sequence>
<reference evidence="1 2" key="1">
    <citation type="journal article" date="2009" name="Science">
        <title>Green evolution and dynamic adaptations revealed by genomes of the marine picoeukaryotes Micromonas.</title>
        <authorList>
            <person name="Worden A.Z."/>
            <person name="Lee J.H."/>
            <person name="Mock T."/>
            <person name="Rouze P."/>
            <person name="Simmons M.P."/>
            <person name="Aerts A.L."/>
            <person name="Allen A.E."/>
            <person name="Cuvelier M.L."/>
            <person name="Derelle E."/>
            <person name="Everett M.V."/>
            <person name="Foulon E."/>
            <person name="Grimwood J."/>
            <person name="Gundlach H."/>
            <person name="Henrissat B."/>
            <person name="Napoli C."/>
            <person name="McDonald S.M."/>
            <person name="Parker M.S."/>
            <person name="Rombauts S."/>
            <person name="Salamov A."/>
            <person name="Von Dassow P."/>
            <person name="Badger J.H."/>
            <person name="Coutinho P.M."/>
            <person name="Demir E."/>
            <person name="Dubchak I."/>
            <person name="Gentemann C."/>
            <person name="Eikrem W."/>
            <person name="Gready J.E."/>
            <person name="John U."/>
            <person name="Lanier W."/>
            <person name="Lindquist E.A."/>
            <person name="Lucas S."/>
            <person name="Mayer K.F."/>
            <person name="Moreau H."/>
            <person name="Not F."/>
            <person name="Otillar R."/>
            <person name="Panaud O."/>
            <person name="Pangilinan J."/>
            <person name="Paulsen I."/>
            <person name="Piegu B."/>
            <person name="Poliakov A."/>
            <person name="Robbens S."/>
            <person name="Schmutz J."/>
            <person name="Toulza E."/>
            <person name="Wyss T."/>
            <person name="Zelensky A."/>
            <person name="Zhou K."/>
            <person name="Armbrust E.V."/>
            <person name="Bhattacharya D."/>
            <person name="Goodenough U.W."/>
            <person name="Van de Peer Y."/>
            <person name="Grigoriev I.V."/>
        </authorList>
    </citation>
    <scope>NUCLEOTIDE SEQUENCE [LARGE SCALE GENOMIC DNA]</scope>
    <source>
        <strain evidence="1 2">CCMP1545</strain>
    </source>
</reference>
<dbReference type="Proteomes" id="UP000001876">
    <property type="component" value="Unassembled WGS sequence"/>
</dbReference>
<accession>C1MJE3</accession>
<protein>
    <submittedName>
        <fullName evidence="1">Predicted protein</fullName>
    </submittedName>
</protein>
<evidence type="ECO:0000313" key="1">
    <source>
        <dbReference type="EMBL" id="EEH61069.1"/>
    </source>
</evidence>
<proteinExistence type="predicted"/>
<dbReference type="EMBL" id="GG663735">
    <property type="protein sequence ID" value="EEH61069.1"/>
    <property type="molecule type" value="Genomic_DNA"/>
</dbReference>
<organism evidence="2">
    <name type="scientific">Micromonas pusilla (strain CCMP1545)</name>
    <name type="common">Picoplanktonic green alga</name>
    <dbReference type="NCBI Taxonomy" id="564608"/>
    <lineage>
        <taxon>Eukaryota</taxon>
        <taxon>Viridiplantae</taxon>
        <taxon>Chlorophyta</taxon>
        <taxon>Mamiellophyceae</taxon>
        <taxon>Mamiellales</taxon>
        <taxon>Mamiellaceae</taxon>
        <taxon>Micromonas</taxon>
    </lineage>
</organism>
<dbReference type="AlphaFoldDB" id="C1MJE3"/>
<dbReference type="GeneID" id="9680213"/>
<keyword evidence="2" id="KW-1185">Reference proteome</keyword>
<dbReference type="OMA" id="NECKVEW"/>
<dbReference type="KEGG" id="mpp:MICPUCDRAFT_50908"/>